<keyword evidence="7" id="KW-0547">Nucleotide-binding</keyword>
<evidence type="ECO:0000313" key="18">
    <source>
        <dbReference type="Proteomes" id="UP000009282"/>
    </source>
</evidence>
<keyword evidence="10" id="KW-0902">Two-component regulatory system</keyword>
<protein>
    <recommendedName>
        <fullName evidence="3">Chemotaxis protein CheA</fullName>
        <ecNumber evidence="2">2.7.13.3</ecNumber>
    </recommendedName>
</protein>
<feature type="domain" description="Histidine kinase" evidence="14">
    <location>
        <begin position="263"/>
        <end position="541"/>
    </location>
</feature>
<keyword evidence="18" id="KW-1185">Reference proteome</keyword>
<dbReference type="PROSITE" id="PS50851">
    <property type="entry name" value="CHEW"/>
    <property type="match status" value="1"/>
</dbReference>
<dbReference type="SUPFAM" id="SSF47226">
    <property type="entry name" value="Histidine-containing phosphotransfer domain, HPT domain"/>
    <property type="match status" value="1"/>
</dbReference>
<dbReference type="Gene3D" id="3.30.565.10">
    <property type="entry name" value="Histidine kinase-like ATPase, C-terminal domain"/>
    <property type="match status" value="1"/>
</dbReference>
<dbReference type="InterPro" id="IPR037006">
    <property type="entry name" value="CheA-like_homodim_sf"/>
</dbReference>
<dbReference type="InterPro" id="IPR036097">
    <property type="entry name" value="HisK_dim/P_sf"/>
</dbReference>
<dbReference type="InterPro" id="IPR036890">
    <property type="entry name" value="HATPase_C_sf"/>
</dbReference>
<dbReference type="OrthoDB" id="9803176at2"/>
<dbReference type="CDD" id="cd00731">
    <property type="entry name" value="CheA_reg"/>
    <property type="match status" value="1"/>
</dbReference>
<evidence type="ECO:0000256" key="7">
    <source>
        <dbReference type="ARBA" id="ARBA00022741"/>
    </source>
</evidence>
<evidence type="ECO:0000256" key="11">
    <source>
        <dbReference type="ARBA" id="ARBA00035100"/>
    </source>
</evidence>
<dbReference type="STRING" id="1085623.GNIT_1654"/>
<evidence type="ECO:0000256" key="12">
    <source>
        <dbReference type="PROSITE-ProRule" id="PRU00110"/>
    </source>
</evidence>
<organism evidence="17 18">
    <name type="scientific">Glaciecola nitratireducens (strain JCM 12485 / KCTC 12276 / FR1064)</name>
    <dbReference type="NCBI Taxonomy" id="1085623"/>
    <lineage>
        <taxon>Bacteria</taxon>
        <taxon>Pseudomonadati</taxon>
        <taxon>Pseudomonadota</taxon>
        <taxon>Gammaproteobacteria</taxon>
        <taxon>Alteromonadales</taxon>
        <taxon>Alteromonadaceae</taxon>
        <taxon>Brumicola</taxon>
    </lineage>
</organism>
<dbReference type="InterPro" id="IPR004358">
    <property type="entry name" value="Sig_transdc_His_kin-like_C"/>
</dbReference>
<name>G4QHD9_GLANF</name>
<evidence type="ECO:0000256" key="3">
    <source>
        <dbReference type="ARBA" id="ARBA00021495"/>
    </source>
</evidence>
<sequence length="694" mass="75985">MSVDLSQFVPSFLEESFEGLELMESSLLNLDAGDNETIHSIFRAAHSIKGGAGTFGFNNVTEFTHLVETLLDEIRDGRREITPKDTELLLVAVDCMRLLIEAARDDADYDENKVSETTRLLELTLEMKTPSSDSEMVDIETDTKKPAGKIWHITFIPEHHLVQTGNDPLLLFNALADLGELTLKAKTDLIPPIAEMDATELYISWELSLISEASEADIREVFEWVEDECTLEIVSTELSPEPVEPNASSDIAPTSDSELSISPIASAIEKPANAVQAAEKSDKNKTKSKQDVGSIRVGVDKVDSLINLMGELVITQSMLSELGNDFEISKLEKLKSGLDQLLQNTKELQESVMKIRMLPISFAFNRFPRLVHDLSIKTGKEMNLVIRGEQTELDKTVMEQIGDPLVHLVRNAVDHGIESSDIRVANGKPKSGTITLDAYHQGGNIIIEISDDGGGINREAVLSKAIEKGLVDSNATLSDSQVFDLLFEPGFSTAKEISDISGRGVGMDVVKRNIQSLGGRIQVESEPGKGSKFKVNLPLTLAILDGQLVRVGTEVYIIPLITIVESLQAKAEFINKVSGDMTLYRLREDNVPVIPIYQLFDLPADTKDVNNALLVVVEADGQKVGLMVDDLLAQQQVVIKSLKDNYQQVEGISGATILGDGSVAMIIDVPGMIEMAIERAQEKQNEHTLDGALV</sequence>
<reference evidence="17 18" key="1">
    <citation type="journal article" date="2011" name="J. Bacteriol.">
        <title>Complete genome sequence of seawater bacterium Glaciecola nitratireducens FR1064T.</title>
        <authorList>
            <person name="Bian F."/>
            <person name="Qin Q.L."/>
            <person name="Xie B.B."/>
            <person name="Shu Y.L."/>
            <person name="Zhang X.Y."/>
            <person name="Yu Y."/>
            <person name="Chen B."/>
            <person name="Chen X.L."/>
            <person name="Zhou B.C."/>
            <person name="Zhang Y.Z."/>
        </authorList>
    </citation>
    <scope>NUCLEOTIDE SEQUENCE [LARGE SCALE GENOMIC DNA]</scope>
    <source>
        <strain evidence="18">JCM 12485 / KCTC 12276 / FR1064</strain>
    </source>
</reference>
<evidence type="ECO:0000256" key="1">
    <source>
        <dbReference type="ARBA" id="ARBA00000085"/>
    </source>
</evidence>
<evidence type="ECO:0000256" key="2">
    <source>
        <dbReference type="ARBA" id="ARBA00012438"/>
    </source>
</evidence>
<dbReference type="InterPro" id="IPR002545">
    <property type="entry name" value="CheW-lke_dom"/>
</dbReference>
<dbReference type="SUPFAM" id="SSF50341">
    <property type="entry name" value="CheW-like"/>
    <property type="match status" value="1"/>
</dbReference>
<evidence type="ECO:0000259" key="14">
    <source>
        <dbReference type="PROSITE" id="PS50109"/>
    </source>
</evidence>
<dbReference type="GO" id="GO:0006935">
    <property type="term" value="P:chemotaxis"/>
    <property type="evidence" value="ECO:0007669"/>
    <property type="project" value="UniProtKB-KW"/>
</dbReference>
<evidence type="ECO:0000256" key="10">
    <source>
        <dbReference type="ARBA" id="ARBA00023012"/>
    </source>
</evidence>
<comment type="catalytic activity">
    <reaction evidence="1">
        <text>ATP + protein L-histidine = ADP + protein N-phospho-L-histidine.</text>
        <dbReference type="EC" id="2.7.13.3"/>
    </reaction>
</comment>
<dbReference type="PRINTS" id="PR00344">
    <property type="entry name" value="BCTRLSENSOR"/>
</dbReference>
<dbReference type="Proteomes" id="UP000009282">
    <property type="component" value="Chromosome"/>
</dbReference>
<evidence type="ECO:0000256" key="6">
    <source>
        <dbReference type="ARBA" id="ARBA00022679"/>
    </source>
</evidence>
<dbReference type="EC" id="2.7.13.3" evidence="2"/>
<dbReference type="Pfam" id="PF02518">
    <property type="entry name" value="HATPase_c"/>
    <property type="match status" value="1"/>
</dbReference>
<dbReference type="Pfam" id="PF02895">
    <property type="entry name" value="H-kinase_dim"/>
    <property type="match status" value="1"/>
</dbReference>
<dbReference type="CDD" id="cd16916">
    <property type="entry name" value="HATPase_CheA-like"/>
    <property type="match status" value="1"/>
</dbReference>
<dbReference type="HOGENOM" id="CLU_000650_3_6_6"/>
<dbReference type="PANTHER" id="PTHR43395:SF10">
    <property type="entry name" value="CHEMOTAXIS PROTEIN CHEA"/>
    <property type="match status" value="1"/>
</dbReference>
<keyword evidence="9" id="KW-0067">ATP-binding</keyword>
<dbReference type="InterPro" id="IPR004105">
    <property type="entry name" value="CheA-like_dim"/>
</dbReference>
<evidence type="ECO:0000256" key="8">
    <source>
        <dbReference type="ARBA" id="ARBA00022777"/>
    </source>
</evidence>
<dbReference type="SMART" id="SM00387">
    <property type="entry name" value="HATPase_c"/>
    <property type="match status" value="1"/>
</dbReference>
<gene>
    <name evidence="17" type="primary">cheA</name>
    <name evidence="17" type="ordered locus">GNIT_1654</name>
</gene>
<dbReference type="InterPro" id="IPR036641">
    <property type="entry name" value="HPT_dom_sf"/>
</dbReference>
<dbReference type="SUPFAM" id="SSF47384">
    <property type="entry name" value="Homodimeric domain of signal transducing histidine kinase"/>
    <property type="match status" value="1"/>
</dbReference>
<dbReference type="SMART" id="SM00073">
    <property type="entry name" value="HPT"/>
    <property type="match status" value="1"/>
</dbReference>
<dbReference type="FunFam" id="3.30.565.10:FF:000016">
    <property type="entry name" value="Chemotaxis protein CheA, putative"/>
    <property type="match status" value="1"/>
</dbReference>
<dbReference type="AlphaFoldDB" id="G4QHD9"/>
<dbReference type="KEGG" id="gni:GNIT_1654"/>
<dbReference type="InterPro" id="IPR003594">
    <property type="entry name" value="HATPase_dom"/>
</dbReference>
<dbReference type="SMART" id="SM00260">
    <property type="entry name" value="CheW"/>
    <property type="match status" value="1"/>
</dbReference>
<feature type="domain" description="HPt" evidence="16">
    <location>
        <begin position="1"/>
        <end position="106"/>
    </location>
</feature>
<evidence type="ECO:0000256" key="13">
    <source>
        <dbReference type="SAM" id="MobiDB-lite"/>
    </source>
</evidence>
<dbReference type="Gene3D" id="1.20.120.160">
    <property type="entry name" value="HPT domain"/>
    <property type="match status" value="1"/>
</dbReference>
<feature type="region of interest" description="Disordered" evidence="13">
    <location>
        <begin position="238"/>
        <end position="257"/>
    </location>
</feature>
<dbReference type="InterPro" id="IPR051315">
    <property type="entry name" value="Bact_Chemotaxis_CheA"/>
</dbReference>
<dbReference type="eggNOG" id="COG0643">
    <property type="taxonomic scope" value="Bacteria"/>
</dbReference>
<feature type="modified residue" description="Phosphohistidine" evidence="12">
    <location>
        <position position="46"/>
    </location>
</feature>
<evidence type="ECO:0000256" key="5">
    <source>
        <dbReference type="ARBA" id="ARBA00022553"/>
    </source>
</evidence>
<dbReference type="GO" id="GO:0000155">
    <property type="term" value="F:phosphorelay sensor kinase activity"/>
    <property type="evidence" value="ECO:0007669"/>
    <property type="project" value="InterPro"/>
</dbReference>
<keyword evidence="5 12" id="KW-0597">Phosphoprotein</keyword>
<keyword evidence="8 17" id="KW-0418">Kinase</keyword>
<dbReference type="InterPro" id="IPR008207">
    <property type="entry name" value="Sig_transdc_His_kin_Hpt_dom"/>
</dbReference>
<evidence type="ECO:0000256" key="9">
    <source>
        <dbReference type="ARBA" id="ARBA00022840"/>
    </source>
</evidence>
<feature type="compositionally biased region" description="Polar residues" evidence="13">
    <location>
        <begin position="246"/>
        <end position="257"/>
    </location>
</feature>
<evidence type="ECO:0000313" key="17">
    <source>
        <dbReference type="EMBL" id="AEP29770.1"/>
    </source>
</evidence>
<evidence type="ECO:0000256" key="4">
    <source>
        <dbReference type="ARBA" id="ARBA00022500"/>
    </source>
</evidence>
<dbReference type="PROSITE" id="PS50109">
    <property type="entry name" value="HIS_KIN"/>
    <property type="match status" value="1"/>
</dbReference>
<dbReference type="SUPFAM" id="SSF55874">
    <property type="entry name" value="ATPase domain of HSP90 chaperone/DNA topoisomerase II/histidine kinase"/>
    <property type="match status" value="1"/>
</dbReference>
<feature type="domain" description="CheW-like" evidence="15">
    <location>
        <begin position="543"/>
        <end position="678"/>
    </location>
</feature>
<dbReference type="CDD" id="cd00088">
    <property type="entry name" value="HPT"/>
    <property type="match status" value="1"/>
</dbReference>
<dbReference type="Pfam" id="PF01584">
    <property type="entry name" value="CheW"/>
    <property type="match status" value="1"/>
</dbReference>
<dbReference type="GO" id="GO:0005524">
    <property type="term" value="F:ATP binding"/>
    <property type="evidence" value="ECO:0007669"/>
    <property type="project" value="UniProtKB-KW"/>
</dbReference>
<accession>G4QHD9</accession>
<keyword evidence="6" id="KW-0808">Transferase</keyword>
<dbReference type="Gene3D" id="2.30.30.40">
    <property type="entry name" value="SH3 Domains"/>
    <property type="match status" value="1"/>
</dbReference>
<dbReference type="Gene3D" id="1.10.287.560">
    <property type="entry name" value="Histidine kinase CheA-like, homodimeric domain"/>
    <property type="match status" value="1"/>
</dbReference>
<proteinExistence type="predicted"/>
<dbReference type="InterPro" id="IPR005467">
    <property type="entry name" value="His_kinase_dom"/>
</dbReference>
<dbReference type="GO" id="GO:0005737">
    <property type="term" value="C:cytoplasm"/>
    <property type="evidence" value="ECO:0007669"/>
    <property type="project" value="InterPro"/>
</dbReference>
<dbReference type="PANTHER" id="PTHR43395">
    <property type="entry name" value="SENSOR HISTIDINE KINASE CHEA"/>
    <property type="match status" value="1"/>
</dbReference>
<dbReference type="Pfam" id="PF01627">
    <property type="entry name" value="Hpt"/>
    <property type="match status" value="1"/>
</dbReference>
<dbReference type="FunFam" id="2.30.30.40:FF:000048">
    <property type="entry name" value="Chemotaxis protein CheA, putative"/>
    <property type="match status" value="1"/>
</dbReference>
<dbReference type="EMBL" id="CP003060">
    <property type="protein sequence ID" value="AEP29770.1"/>
    <property type="molecule type" value="Genomic_DNA"/>
</dbReference>
<dbReference type="RefSeq" id="WP_014108644.1">
    <property type="nucleotide sequence ID" value="NC_016041.1"/>
</dbReference>
<dbReference type="PROSITE" id="PS50894">
    <property type="entry name" value="HPT"/>
    <property type="match status" value="1"/>
</dbReference>
<comment type="function">
    <text evidence="11">Involved in the transmission of sensory signals from the chemoreceptors to the flagellar motors. CheA is autophosphorylated; it can transfer its phosphate group to either CheB or CheY.</text>
</comment>
<keyword evidence="4" id="KW-0145">Chemotaxis</keyword>
<dbReference type="InterPro" id="IPR036061">
    <property type="entry name" value="CheW-like_dom_sf"/>
</dbReference>
<evidence type="ECO:0000259" key="16">
    <source>
        <dbReference type="PROSITE" id="PS50894"/>
    </source>
</evidence>
<evidence type="ECO:0000259" key="15">
    <source>
        <dbReference type="PROSITE" id="PS50851"/>
    </source>
</evidence>
<dbReference type="SMART" id="SM01231">
    <property type="entry name" value="H-kinase_dim"/>
    <property type="match status" value="1"/>
</dbReference>